<feature type="region of interest" description="Disordered" evidence="1">
    <location>
        <begin position="20"/>
        <end position="54"/>
    </location>
</feature>
<feature type="region of interest" description="Disordered" evidence="1">
    <location>
        <begin position="69"/>
        <end position="95"/>
    </location>
</feature>
<dbReference type="GO" id="GO:0007346">
    <property type="term" value="P:regulation of mitotic cell cycle"/>
    <property type="evidence" value="ECO:0007669"/>
    <property type="project" value="InterPro"/>
</dbReference>
<reference evidence="2 3" key="1">
    <citation type="journal article" date="2013" name="Nat. Genet.">
        <title>The high-quality draft genome of peach (Prunus persica) identifies unique patterns of genetic diversity, domestication and genome evolution.</title>
        <authorList>
            <consortium name="International Peach Genome Initiative"/>
            <person name="Verde I."/>
            <person name="Abbott A.G."/>
            <person name="Scalabrin S."/>
            <person name="Jung S."/>
            <person name="Shu S."/>
            <person name="Marroni F."/>
            <person name="Zhebentyayeva T."/>
            <person name="Dettori M.T."/>
            <person name="Grimwood J."/>
            <person name="Cattonaro F."/>
            <person name="Zuccolo A."/>
            <person name="Rossini L."/>
            <person name="Jenkins J."/>
            <person name="Vendramin E."/>
            <person name="Meisel L.A."/>
            <person name="Decroocq V."/>
            <person name="Sosinski B."/>
            <person name="Prochnik S."/>
            <person name="Mitros T."/>
            <person name="Policriti A."/>
            <person name="Cipriani G."/>
            <person name="Dondini L."/>
            <person name="Ficklin S."/>
            <person name="Goodstein D.M."/>
            <person name="Xuan P."/>
            <person name="Del Fabbro C."/>
            <person name="Aramini V."/>
            <person name="Copetti D."/>
            <person name="Gonzalez S."/>
            <person name="Horner D.S."/>
            <person name="Falchi R."/>
            <person name="Lucas S."/>
            <person name="Mica E."/>
            <person name="Maldonado J."/>
            <person name="Lazzari B."/>
            <person name="Bielenberg D."/>
            <person name="Pirona R."/>
            <person name="Miculan M."/>
            <person name="Barakat A."/>
            <person name="Testolin R."/>
            <person name="Stella A."/>
            <person name="Tartarini S."/>
            <person name="Tonutti P."/>
            <person name="Arus P."/>
            <person name="Orellana A."/>
            <person name="Wells C."/>
            <person name="Main D."/>
            <person name="Vizzotto G."/>
            <person name="Silva H."/>
            <person name="Salamini F."/>
            <person name="Schmutz J."/>
            <person name="Morgante M."/>
            <person name="Rokhsar D.S."/>
        </authorList>
    </citation>
    <scope>NUCLEOTIDE SEQUENCE [LARGE SCALE GENOMIC DNA]</scope>
    <source>
        <strain evidence="3">cv. Nemared</strain>
    </source>
</reference>
<organism evidence="2 3">
    <name type="scientific">Prunus persica</name>
    <name type="common">Peach</name>
    <name type="synonym">Amygdalus persica</name>
    <dbReference type="NCBI Taxonomy" id="3760"/>
    <lineage>
        <taxon>Eukaryota</taxon>
        <taxon>Viridiplantae</taxon>
        <taxon>Streptophyta</taxon>
        <taxon>Embryophyta</taxon>
        <taxon>Tracheophyta</taxon>
        <taxon>Spermatophyta</taxon>
        <taxon>Magnoliopsida</taxon>
        <taxon>eudicotyledons</taxon>
        <taxon>Gunneridae</taxon>
        <taxon>Pentapetalae</taxon>
        <taxon>rosids</taxon>
        <taxon>fabids</taxon>
        <taxon>Rosales</taxon>
        <taxon>Rosaceae</taxon>
        <taxon>Amygdaloideae</taxon>
        <taxon>Amygdaleae</taxon>
        <taxon>Prunus</taxon>
    </lineage>
</organism>
<evidence type="ECO:0000313" key="2">
    <source>
        <dbReference type="EMBL" id="ONH95235.1"/>
    </source>
</evidence>
<dbReference type="OrthoDB" id="1902316at2759"/>
<evidence type="ECO:0000313" key="3">
    <source>
        <dbReference type="Proteomes" id="UP000006882"/>
    </source>
</evidence>
<dbReference type="Proteomes" id="UP000006882">
    <property type="component" value="Chromosome G7"/>
</dbReference>
<evidence type="ECO:0000256" key="1">
    <source>
        <dbReference type="SAM" id="MobiDB-lite"/>
    </source>
</evidence>
<keyword evidence="3" id="KW-1185">Reference proteome</keyword>
<protein>
    <recommendedName>
        <fullName evidence="4">Protein PATRONUS 1-like</fullName>
    </recommendedName>
</protein>
<proteinExistence type="predicted"/>
<gene>
    <name evidence="2" type="ORF">PRUPE_7G058200</name>
</gene>
<name>A0A251N7B0_PRUPE</name>
<dbReference type="Gramene" id="ONH95235">
    <property type="protein sequence ID" value="ONH95235"/>
    <property type="gene ID" value="PRUPE_7G058200"/>
</dbReference>
<dbReference type="PANTHER" id="PTHR35125">
    <property type="entry name" value="NEURON NAVIGATOR 1-LIKE-RELATED"/>
    <property type="match status" value="1"/>
</dbReference>
<dbReference type="EMBL" id="CM007657">
    <property type="protein sequence ID" value="ONH95235.1"/>
    <property type="molecule type" value="Genomic_DNA"/>
</dbReference>
<dbReference type="PANTHER" id="PTHR35125:SF2">
    <property type="entry name" value="PROTEIN PATRONUS 2-LIKE"/>
    <property type="match status" value="1"/>
</dbReference>
<dbReference type="eggNOG" id="ENOG502S4FZ">
    <property type="taxonomic scope" value="Eukaryota"/>
</dbReference>
<accession>A0A251N7B0</accession>
<evidence type="ECO:0008006" key="4">
    <source>
        <dbReference type="Google" id="ProtNLM"/>
    </source>
</evidence>
<dbReference type="InterPro" id="IPR039326">
    <property type="entry name" value="Patronus"/>
</dbReference>
<dbReference type="AlphaFoldDB" id="A0A251N7B0"/>
<sequence length="230" mass="25400">MASTIGHLFQDQNLIVHSHGASLGRKGDTFRKQRKGGLGARKPLGDLSNSGKPALTQASKKQLSKEMVHDASNKKAFSKASDKVQTRSRKALSDISNSQAPLVQKKHNMKLSVVAEEALCPGAIAEERFLHNHEECIKAQTQAMDMDHFLMTLGIHKDSCKNLASPWAAPASSSKFEPESPSRYLHLEEMNELEPSWLSEKLDSPPFSPKSPSFHTVSSLFSEDCDFQLM</sequence>